<feature type="region of interest" description="Disordered" evidence="5">
    <location>
        <begin position="152"/>
        <end position="216"/>
    </location>
</feature>
<dbReference type="KEGG" id="fas:105264537"/>
<dbReference type="CDD" id="cd12336">
    <property type="entry name" value="RRM_RBM7_like"/>
    <property type="match status" value="1"/>
</dbReference>
<dbReference type="PROSITE" id="PS50102">
    <property type="entry name" value="RRM"/>
    <property type="match status" value="1"/>
</dbReference>
<dbReference type="GO" id="GO:0000381">
    <property type="term" value="P:regulation of alternative mRNA splicing, via spliceosome"/>
    <property type="evidence" value="ECO:0007669"/>
    <property type="project" value="TreeGrafter"/>
</dbReference>
<evidence type="ECO:0000259" key="6">
    <source>
        <dbReference type="PROSITE" id="PS50102"/>
    </source>
</evidence>
<dbReference type="OrthoDB" id="407442at2759"/>
<reference evidence="10 11" key="2">
    <citation type="submission" date="2025-04" db="UniProtKB">
        <authorList>
            <consortium name="RefSeq"/>
        </authorList>
    </citation>
    <scope>IDENTIFICATION</scope>
    <source>
        <strain evidence="10 11">USDA-PBARC FA_bdor</strain>
        <tissue evidence="10 11">Whole organism</tissue>
    </source>
</reference>
<dbReference type="PANTHER" id="PTHR13798">
    <property type="entry name" value="RNA BINDING MOTIF RBM PROTEIN -RELATED"/>
    <property type="match status" value="1"/>
</dbReference>
<comment type="subcellular location">
    <subcellularLocation>
        <location evidence="1">Nucleus</location>
        <location evidence="1">Nucleoplasm</location>
    </subcellularLocation>
</comment>
<dbReference type="InterPro" id="IPR000504">
    <property type="entry name" value="RRM_dom"/>
</dbReference>
<accession>A0A9R1TX48</accession>
<dbReference type="InterPro" id="IPR012677">
    <property type="entry name" value="Nucleotide-bd_a/b_plait_sf"/>
</dbReference>
<evidence type="ECO:0000256" key="1">
    <source>
        <dbReference type="ARBA" id="ARBA00004642"/>
    </source>
</evidence>
<keyword evidence="9" id="KW-1185">Reference proteome</keyword>
<feature type="compositionally biased region" description="Basic residues" evidence="5">
    <location>
        <begin position="189"/>
        <end position="202"/>
    </location>
</feature>
<dbReference type="RefSeq" id="XP_011299773.1">
    <property type="nucleotide sequence ID" value="XM_011301471.1"/>
</dbReference>
<dbReference type="GO" id="GO:0003727">
    <property type="term" value="F:single-stranded RNA binding"/>
    <property type="evidence" value="ECO:0007669"/>
    <property type="project" value="TreeGrafter"/>
</dbReference>
<proteinExistence type="predicted"/>
<organism evidence="8">
    <name type="scientific">Fopius arisanus</name>
    <dbReference type="NCBI Taxonomy" id="64838"/>
    <lineage>
        <taxon>Eukaryota</taxon>
        <taxon>Metazoa</taxon>
        <taxon>Ecdysozoa</taxon>
        <taxon>Arthropoda</taxon>
        <taxon>Hexapoda</taxon>
        <taxon>Insecta</taxon>
        <taxon>Pterygota</taxon>
        <taxon>Neoptera</taxon>
        <taxon>Endopterygota</taxon>
        <taxon>Hymenoptera</taxon>
        <taxon>Apocrita</taxon>
        <taxon>Ichneumonoidea</taxon>
        <taxon>Braconidae</taxon>
        <taxon>Opiinae</taxon>
        <taxon>Fopius</taxon>
    </lineage>
</organism>
<evidence type="ECO:0000313" key="7">
    <source>
        <dbReference type="EMBL" id="JAG84525.1"/>
    </source>
</evidence>
<protein>
    <submittedName>
        <fullName evidence="8">RBM7_0 protein</fullName>
    </submittedName>
    <submittedName>
        <fullName evidence="7">RBM7_1 protein</fullName>
    </submittedName>
    <submittedName>
        <fullName evidence="10">RNA-binding protein 7 isoform X1</fullName>
    </submittedName>
    <submittedName>
        <fullName evidence="11">RNA-binding protein 7 isoform X2</fullName>
    </submittedName>
</protein>
<keyword evidence="3" id="KW-0539">Nucleus</keyword>
<evidence type="ECO:0000256" key="3">
    <source>
        <dbReference type="ARBA" id="ARBA00023242"/>
    </source>
</evidence>
<dbReference type="GeneID" id="105264537"/>
<dbReference type="RefSeq" id="XP_011299774.1">
    <property type="nucleotide sequence ID" value="XM_011301472.1"/>
</dbReference>
<dbReference type="SMART" id="SM00360">
    <property type="entry name" value="RRM"/>
    <property type="match status" value="1"/>
</dbReference>
<feature type="compositionally biased region" description="Low complexity" evidence="5">
    <location>
        <begin position="203"/>
        <end position="216"/>
    </location>
</feature>
<dbReference type="EMBL" id="GBYB01014760">
    <property type="protein sequence ID" value="JAG84527.1"/>
    <property type="molecule type" value="Transcribed_RNA"/>
</dbReference>
<keyword evidence="2 4" id="KW-0694">RNA-binding</keyword>
<evidence type="ECO:0000313" key="10">
    <source>
        <dbReference type="RefSeq" id="XP_011299773.1"/>
    </source>
</evidence>
<evidence type="ECO:0000313" key="9">
    <source>
        <dbReference type="Proteomes" id="UP000694866"/>
    </source>
</evidence>
<sequence>MDEDARTIWCGNLSSKCNEEILYELFLQAGPLEKVNIPKDRDGKPKNFGFVTFKHAVSVPYALELLEGTSIYNRSLTIKARQLSTDPPPSSISRNTNLSKLNAVSLFANEVLMGYHMPQVRYNMMPMLLPSSMIPSGIMPYSNKTHGTSYFHGKGDGYSSRNHPYSHDRDNNRDRYSRRDYDHSENKGERRHREREHHRNSGSHRSNSSRSGRNYR</sequence>
<dbReference type="Pfam" id="PF00076">
    <property type="entry name" value="RRM_1"/>
    <property type="match status" value="1"/>
</dbReference>
<evidence type="ECO:0000256" key="5">
    <source>
        <dbReference type="SAM" id="MobiDB-lite"/>
    </source>
</evidence>
<dbReference type="AlphaFoldDB" id="A0A0C9RZC8"/>
<dbReference type="GO" id="GO:0005654">
    <property type="term" value="C:nucleoplasm"/>
    <property type="evidence" value="ECO:0007669"/>
    <property type="project" value="UniProtKB-SubCell"/>
</dbReference>
<dbReference type="InterPro" id="IPR052285">
    <property type="entry name" value="NEXT_complex_subunit"/>
</dbReference>
<evidence type="ECO:0000313" key="11">
    <source>
        <dbReference type="RefSeq" id="XP_011299774.1"/>
    </source>
</evidence>
<evidence type="ECO:0000313" key="8">
    <source>
        <dbReference type="EMBL" id="JAG84527.1"/>
    </source>
</evidence>
<dbReference type="EMBL" id="GBYB01014758">
    <property type="protein sequence ID" value="JAG84525.1"/>
    <property type="molecule type" value="Transcribed_RNA"/>
</dbReference>
<dbReference type="PANTHER" id="PTHR13798:SF11">
    <property type="entry name" value="RNA-BINDING PROTEIN 7-RELATED"/>
    <property type="match status" value="1"/>
</dbReference>
<evidence type="ECO:0000256" key="2">
    <source>
        <dbReference type="ARBA" id="ARBA00022884"/>
    </source>
</evidence>
<accession>A0A9R1SZ48</accession>
<feature type="domain" description="RRM" evidence="6">
    <location>
        <begin position="6"/>
        <end position="83"/>
    </location>
</feature>
<gene>
    <name evidence="8" type="primary">RBM7_0</name>
    <name evidence="10 11" type="synonym">LOC105264537</name>
    <name evidence="7" type="synonym">RBM7_1</name>
    <name evidence="7" type="ORF">g.56506</name>
    <name evidence="8" type="ORF">g.56525</name>
</gene>
<reference evidence="8" key="1">
    <citation type="submission" date="2015-01" db="EMBL/GenBank/DDBJ databases">
        <title>Transcriptome Assembly of Fopius arisanus.</title>
        <authorList>
            <person name="Geib S."/>
        </authorList>
    </citation>
    <scope>NUCLEOTIDE SEQUENCE</scope>
</reference>
<evidence type="ECO:0000256" key="4">
    <source>
        <dbReference type="PROSITE-ProRule" id="PRU00176"/>
    </source>
</evidence>
<dbReference type="Gene3D" id="3.30.70.330">
    <property type="match status" value="1"/>
</dbReference>
<dbReference type="Proteomes" id="UP000694866">
    <property type="component" value="Unplaced"/>
</dbReference>
<dbReference type="InterPro" id="IPR035979">
    <property type="entry name" value="RBD_domain_sf"/>
</dbReference>
<feature type="compositionally biased region" description="Basic and acidic residues" evidence="5">
    <location>
        <begin position="165"/>
        <end position="188"/>
    </location>
</feature>
<name>A0A0C9RZC8_9HYME</name>
<accession>A0A0C9RZC8</accession>
<dbReference type="SUPFAM" id="SSF54928">
    <property type="entry name" value="RNA-binding domain, RBD"/>
    <property type="match status" value="1"/>
</dbReference>